<dbReference type="GO" id="GO:0000155">
    <property type="term" value="F:phosphorelay sensor kinase activity"/>
    <property type="evidence" value="ECO:0007669"/>
    <property type="project" value="InterPro"/>
</dbReference>
<dbReference type="CDD" id="cd00082">
    <property type="entry name" value="HisKA"/>
    <property type="match status" value="1"/>
</dbReference>
<dbReference type="EC" id="2.7.13.3" evidence="3"/>
<proteinExistence type="predicted"/>
<evidence type="ECO:0000256" key="1">
    <source>
        <dbReference type="ARBA" id="ARBA00000085"/>
    </source>
</evidence>
<dbReference type="AlphaFoldDB" id="A0A9W6VZF6"/>
<evidence type="ECO:0000259" key="4">
    <source>
        <dbReference type="Pfam" id="PF00512"/>
    </source>
</evidence>
<comment type="subcellular location">
    <subcellularLocation>
        <location evidence="2">Cell membrane</location>
    </subcellularLocation>
</comment>
<keyword evidence="6" id="KW-1185">Reference proteome</keyword>
<evidence type="ECO:0000313" key="6">
    <source>
        <dbReference type="Proteomes" id="UP001165074"/>
    </source>
</evidence>
<dbReference type="Gene3D" id="1.10.287.130">
    <property type="match status" value="1"/>
</dbReference>
<gene>
    <name evidence="5" type="ORF">Airi02_090620</name>
</gene>
<sequence>MDDNRYQGRELAPQLVTELSHALRTPLTSILVYAWLLADNPRKNLSAEEVGFATGIHRAGSALLRRIDHVLGPPSASPAWISS</sequence>
<dbReference type="Proteomes" id="UP001165074">
    <property type="component" value="Unassembled WGS sequence"/>
</dbReference>
<evidence type="ECO:0000313" key="5">
    <source>
        <dbReference type="EMBL" id="GLY91133.1"/>
    </source>
</evidence>
<comment type="caution">
    <text evidence="5">The sequence shown here is derived from an EMBL/GenBank/DDBJ whole genome shotgun (WGS) entry which is preliminary data.</text>
</comment>
<dbReference type="InterPro" id="IPR036097">
    <property type="entry name" value="HisK_dim/P_sf"/>
</dbReference>
<name>A0A9W6VZF6_9ACTN</name>
<evidence type="ECO:0000256" key="2">
    <source>
        <dbReference type="ARBA" id="ARBA00004236"/>
    </source>
</evidence>
<reference evidence="5" key="1">
    <citation type="submission" date="2023-03" db="EMBL/GenBank/DDBJ databases">
        <title>Actinoallomurus iriomotensis NBRC 103684.</title>
        <authorList>
            <person name="Ichikawa N."/>
            <person name="Sato H."/>
            <person name="Tonouchi N."/>
        </authorList>
    </citation>
    <scope>NUCLEOTIDE SEQUENCE</scope>
    <source>
        <strain evidence="5">NBRC 103684</strain>
    </source>
</reference>
<dbReference type="InterPro" id="IPR003661">
    <property type="entry name" value="HisK_dim/P_dom"/>
</dbReference>
<dbReference type="EMBL" id="BSTK01000019">
    <property type="protein sequence ID" value="GLY91133.1"/>
    <property type="molecule type" value="Genomic_DNA"/>
</dbReference>
<dbReference type="GO" id="GO:0005886">
    <property type="term" value="C:plasma membrane"/>
    <property type="evidence" value="ECO:0007669"/>
    <property type="project" value="UniProtKB-SubCell"/>
</dbReference>
<evidence type="ECO:0000256" key="3">
    <source>
        <dbReference type="ARBA" id="ARBA00012438"/>
    </source>
</evidence>
<dbReference type="Pfam" id="PF00512">
    <property type="entry name" value="HisKA"/>
    <property type="match status" value="1"/>
</dbReference>
<accession>A0A9W6VZF6</accession>
<dbReference type="RefSeq" id="WP_285582532.1">
    <property type="nucleotide sequence ID" value="NZ_BSTK01000019.1"/>
</dbReference>
<dbReference type="SUPFAM" id="SSF47384">
    <property type="entry name" value="Homodimeric domain of signal transducing histidine kinase"/>
    <property type="match status" value="1"/>
</dbReference>
<feature type="domain" description="Signal transduction histidine kinase dimerisation/phosphoacceptor" evidence="4">
    <location>
        <begin position="14"/>
        <end position="70"/>
    </location>
</feature>
<organism evidence="5 6">
    <name type="scientific">Actinoallomurus iriomotensis</name>
    <dbReference type="NCBI Taxonomy" id="478107"/>
    <lineage>
        <taxon>Bacteria</taxon>
        <taxon>Bacillati</taxon>
        <taxon>Actinomycetota</taxon>
        <taxon>Actinomycetes</taxon>
        <taxon>Streptosporangiales</taxon>
        <taxon>Thermomonosporaceae</taxon>
        <taxon>Actinoallomurus</taxon>
    </lineage>
</organism>
<comment type="catalytic activity">
    <reaction evidence="1">
        <text>ATP + protein L-histidine = ADP + protein N-phospho-L-histidine.</text>
        <dbReference type="EC" id="2.7.13.3"/>
    </reaction>
</comment>
<protein>
    <recommendedName>
        <fullName evidence="3">histidine kinase</fullName>
        <ecNumber evidence="3">2.7.13.3</ecNumber>
    </recommendedName>
</protein>